<dbReference type="EMBL" id="CP000141">
    <property type="protein sequence ID" value="ABB14806.1"/>
    <property type="molecule type" value="Genomic_DNA"/>
</dbReference>
<dbReference type="KEGG" id="chy:CHY_0874"/>
<protein>
    <submittedName>
        <fullName evidence="1">Uncharacterized protein</fullName>
    </submittedName>
</protein>
<dbReference type="InterPro" id="IPR014997">
    <property type="entry name" value="DUF1847"/>
</dbReference>
<name>Q3ADQ9_CARHZ</name>
<dbReference type="eggNOG" id="COG4887">
    <property type="taxonomic scope" value="Bacteria"/>
</dbReference>
<evidence type="ECO:0000313" key="1">
    <source>
        <dbReference type="EMBL" id="ABB14806.1"/>
    </source>
</evidence>
<organism evidence="1 2">
    <name type="scientific">Carboxydothermus hydrogenoformans (strain ATCC BAA-161 / DSM 6008 / Z-2901)</name>
    <dbReference type="NCBI Taxonomy" id="246194"/>
    <lineage>
        <taxon>Bacteria</taxon>
        <taxon>Bacillati</taxon>
        <taxon>Bacillota</taxon>
        <taxon>Clostridia</taxon>
        <taxon>Thermoanaerobacterales</taxon>
        <taxon>Thermoanaerobacteraceae</taxon>
        <taxon>Carboxydothermus</taxon>
    </lineage>
</organism>
<sequence length="36" mass="4179">MVKYFNKTDLNVTLNFCLGHDIPFTRESQAPTLHNL</sequence>
<dbReference type="AlphaFoldDB" id="Q3ADQ9"/>
<dbReference type="Pfam" id="PF08901">
    <property type="entry name" value="DUF1847"/>
    <property type="match status" value="1"/>
</dbReference>
<gene>
    <name evidence="1" type="ordered locus">CHY_0874</name>
</gene>
<reference evidence="1 2" key="1">
    <citation type="journal article" date="2005" name="PLoS Genet.">
        <title>Life in hot carbon monoxide: the complete genome sequence of Carboxydothermus hydrogenoformans Z-2901.</title>
        <authorList>
            <person name="Wu M."/>
            <person name="Ren Q."/>
            <person name="Durkin A.S."/>
            <person name="Daugherty S.C."/>
            <person name="Brinkac L.M."/>
            <person name="Dodson R.J."/>
            <person name="Madupu R."/>
            <person name="Sullivan S.A."/>
            <person name="Kolonay J.F."/>
            <person name="Haft D.H."/>
            <person name="Nelson W.C."/>
            <person name="Tallon L.J."/>
            <person name="Jones K.M."/>
            <person name="Ulrich L.E."/>
            <person name="Gonzalez J.M."/>
            <person name="Zhulin I.B."/>
            <person name="Robb F.T."/>
            <person name="Eisen J.A."/>
        </authorList>
    </citation>
    <scope>NUCLEOTIDE SEQUENCE [LARGE SCALE GENOMIC DNA]</scope>
    <source>
        <strain evidence="2">ATCC BAA-161 / DSM 6008 / Z-2901</strain>
    </source>
</reference>
<dbReference type="InParanoid" id="Q3ADQ9"/>
<dbReference type="HOGENOM" id="CLU_3355221_0_0_9"/>
<accession>Q3ADQ9</accession>
<proteinExistence type="predicted"/>
<evidence type="ECO:0000313" key="2">
    <source>
        <dbReference type="Proteomes" id="UP000002706"/>
    </source>
</evidence>
<dbReference type="Proteomes" id="UP000002706">
    <property type="component" value="Chromosome"/>
</dbReference>
<keyword evidence="2" id="KW-1185">Reference proteome</keyword>
<dbReference type="STRING" id="246194.CHY_0874"/>